<proteinExistence type="predicted"/>
<organism evidence="1 2">
    <name type="scientific">Aeromonas phage AhSzq-1</name>
    <dbReference type="NCBI Taxonomy" id="2138298"/>
    <lineage>
        <taxon>Viruses</taxon>
        <taxon>Duplodnaviria</taxon>
        <taxon>Heunggongvirae</taxon>
        <taxon>Uroviricota</taxon>
        <taxon>Caudoviricetes</taxon>
        <taxon>Demerecviridae</taxon>
        <taxon>Shenzhenvirus</taxon>
        <taxon>Shenzhenvirus AhSzq1</taxon>
    </lineage>
</organism>
<dbReference type="Proteomes" id="UP000244741">
    <property type="component" value="Segment"/>
</dbReference>
<gene>
    <name evidence="1" type="ORF">AhSzq1_81</name>
</gene>
<protein>
    <submittedName>
        <fullName evidence="1">Uncharacterized protein</fullName>
    </submittedName>
</protein>
<dbReference type="EMBL" id="MG676224">
    <property type="protein sequence ID" value="AVR75974.1"/>
    <property type="molecule type" value="Genomic_DNA"/>
</dbReference>
<keyword evidence="2" id="KW-1185">Reference proteome</keyword>
<accession>A0A2R4ALP6</accession>
<evidence type="ECO:0000313" key="1">
    <source>
        <dbReference type="EMBL" id="AVR75974.1"/>
    </source>
</evidence>
<reference evidence="1 2" key="1">
    <citation type="submission" date="2017-12" db="EMBL/GenBank/DDBJ databases">
        <title>Genomic characterization of T5-related Aeromonas hydrophila phages AhSzq-1 and AhSzw-1 and proposal to be two new species.</title>
        <authorList>
            <person name="Chen L."/>
            <person name="Yuan S."/>
            <person name="Ma Y."/>
        </authorList>
    </citation>
    <scope>NUCLEOTIDE SEQUENCE [LARGE SCALE GENOMIC DNA]</scope>
    <source>
        <strain evidence="1">Seawater</strain>
    </source>
</reference>
<sequence>MSKHVTYLSELHEIYMSQYLRAYNDLNPWCYSRKQRNNKGLFNKTYRKLRAIERQHNRFWPR</sequence>
<evidence type="ECO:0000313" key="2">
    <source>
        <dbReference type="Proteomes" id="UP000244741"/>
    </source>
</evidence>
<name>A0A2R4ALP6_9CAUD</name>